<organism evidence="4 5">
    <name type="scientific">Nocardia nova SH22a</name>
    <dbReference type="NCBI Taxonomy" id="1415166"/>
    <lineage>
        <taxon>Bacteria</taxon>
        <taxon>Bacillati</taxon>
        <taxon>Actinomycetota</taxon>
        <taxon>Actinomycetes</taxon>
        <taxon>Mycobacteriales</taxon>
        <taxon>Nocardiaceae</taxon>
        <taxon>Nocardia</taxon>
    </lineage>
</organism>
<evidence type="ECO:0000313" key="5">
    <source>
        <dbReference type="Proteomes" id="UP000019150"/>
    </source>
</evidence>
<gene>
    <name evidence="4" type="ORF">NONO_c32690</name>
</gene>
<dbReference type="PANTHER" id="PTHR37826:SF2">
    <property type="entry name" value="ZINC-RIBBON DOMAIN-CONTAINING PROTEIN"/>
    <property type="match status" value="1"/>
</dbReference>
<feature type="compositionally biased region" description="Low complexity" evidence="1">
    <location>
        <begin position="298"/>
        <end position="317"/>
    </location>
</feature>
<dbReference type="eggNOG" id="COG4260">
    <property type="taxonomic scope" value="Bacteria"/>
</dbReference>
<reference evidence="4 5" key="1">
    <citation type="journal article" date="2014" name="Appl. Environ. Microbiol.">
        <title>Insights into the Microbial Degradation of Rubber and Gutta-Percha by Analysis of the Complete Genome of Nocardia nova SH22a.</title>
        <authorList>
            <person name="Luo Q."/>
            <person name="Hiessl S."/>
            <person name="Poehlein A."/>
            <person name="Daniel R."/>
            <person name="Steinbuchel A."/>
        </authorList>
    </citation>
    <scope>NUCLEOTIDE SEQUENCE [LARGE SCALE GENOMIC DNA]</scope>
    <source>
        <strain evidence="4">SH22a</strain>
    </source>
</reference>
<feature type="region of interest" description="Disordered" evidence="1">
    <location>
        <begin position="377"/>
        <end position="399"/>
    </location>
</feature>
<dbReference type="EMBL" id="CP006850">
    <property type="protein sequence ID" value="AHH18056.1"/>
    <property type="molecule type" value="Genomic_DNA"/>
</dbReference>
<sequence>MGLMDKIRGEFVDIIEWLDDTNTTLAWRFPRYDNEIKNGAELIVREGQQAVFVYRGQLADRYDPGHYTLTSENMPIMSTLQGWKHGFNSPFRSEVYFVNTRPVTELRWGTPQPVTVRDPDFRMVQVRANGATTVKVLDPAVFLRQVIGTESVVDMEQITDLVRRNIALAFSDMVLASGLGAIDLQGRQVELSDKLREFVAERVSSFGLGVDAVTMTISLPEEIQQAMTRGVARGVEASGFADNVRDPSRYQQVQAADAMLAAAQNPGSGAVGAAMQAGIGVALGGQLAGTVQGGFAAPQGGYQQGQPQQGYGQQPQGQQPPPLPGQQQFHIDLNGQAAGPFPIDQLRGYVSSGQLTAQTNVWTNGMQAWTAAGQVPALQSLFSGPPPLPGTPPPPPPAG</sequence>
<name>W5TLF0_9NOCA</name>
<evidence type="ECO:0008006" key="6">
    <source>
        <dbReference type="Google" id="ProtNLM"/>
    </source>
</evidence>
<evidence type="ECO:0000256" key="1">
    <source>
        <dbReference type="SAM" id="MobiDB-lite"/>
    </source>
</evidence>
<dbReference type="HOGENOM" id="CLU_037108_0_0_11"/>
<keyword evidence="5" id="KW-1185">Reference proteome</keyword>
<feature type="region of interest" description="Disordered" evidence="1">
    <location>
        <begin position="298"/>
        <end position="329"/>
    </location>
</feature>
<feature type="domain" description="GYF" evidence="3">
    <location>
        <begin position="330"/>
        <end position="378"/>
    </location>
</feature>
<dbReference type="Proteomes" id="UP000019150">
    <property type="component" value="Chromosome"/>
</dbReference>
<dbReference type="KEGG" id="nno:NONO_c32690"/>
<dbReference type="Pfam" id="PF13421">
    <property type="entry name" value="Band_7_1"/>
    <property type="match status" value="1"/>
</dbReference>
<dbReference type="PANTHER" id="PTHR37826">
    <property type="entry name" value="FLOTILLIN BAND_7_5 DOMAIN PROTEIN"/>
    <property type="match status" value="1"/>
</dbReference>
<protein>
    <recommendedName>
        <fullName evidence="6">Antifreeze protein</fullName>
    </recommendedName>
</protein>
<proteinExistence type="predicted"/>
<evidence type="ECO:0000259" key="2">
    <source>
        <dbReference type="Pfam" id="PF13421"/>
    </source>
</evidence>
<evidence type="ECO:0000313" key="4">
    <source>
        <dbReference type="EMBL" id="AHH18056.1"/>
    </source>
</evidence>
<dbReference type="STRING" id="1415166.NONO_c32690"/>
<feature type="domain" description="SPFH" evidence="2">
    <location>
        <begin position="26"/>
        <end position="234"/>
    </location>
</feature>
<evidence type="ECO:0000259" key="3">
    <source>
        <dbReference type="Pfam" id="PF14237"/>
    </source>
</evidence>
<dbReference type="Pfam" id="PF14237">
    <property type="entry name" value="GYF_2"/>
    <property type="match status" value="1"/>
</dbReference>
<dbReference type="PATRIC" id="fig|1415166.3.peg.3353"/>
<dbReference type="CDD" id="cd03408">
    <property type="entry name" value="SPFH_like_u1"/>
    <property type="match status" value="1"/>
</dbReference>
<accession>W5TLF0</accession>
<feature type="compositionally biased region" description="Pro residues" evidence="1">
    <location>
        <begin position="384"/>
        <end position="399"/>
    </location>
</feature>
<dbReference type="InterPro" id="IPR025640">
    <property type="entry name" value="GYF_2"/>
</dbReference>
<dbReference type="RefSeq" id="WP_025349502.1">
    <property type="nucleotide sequence ID" value="NZ_CP006850.1"/>
</dbReference>
<dbReference type="AlphaFoldDB" id="W5TLF0"/>
<dbReference type="InterPro" id="IPR033880">
    <property type="entry name" value="SPFH_YdjI"/>
</dbReference>
<dbReference type="OrthoDB" id="9764015at2"/>